<evidence type="ECO:0000313" key="3">
    <source>
        <dbReference type="Proteomes" id="UP000183063"/>
    </source>
</evidence>
<proteinExistence type="predicted"/>
<protein>
    <submittedName>
        <fullName evidence="1">Uncharacterized protein</fullName>
    </submittedName>
</protein>
<keyword evidence="4" id="KW-1185">Reference proteome</keyword>
<reference evidence="3" key="1">
    <citation type="submission" date="2016-10" db="EMBL/GenBank/DDBJ databases">
        <authorList>
            <person name="Wibberg D."/>
        </authorList>
    </citation>
    <scope>NUCLEOTIDE SEQUENCE [LARGE SCALE GENOMIC DNA]</scope>
</reference>
<reference evidence="1" key="3">
    <citation type="submission" date="2016-10" db="EMBL/GenBank/DDBJ databases">
        <authorList>
            <person name="de Groot N.N."/>
        </authorList>
    </citation>
    <scope>NUCLEOTIDE SEQUENCE [LARGE SCALE GENOMIC DNA]</scope>
    <source>
        <strain evidence="1">CCBAU85039</strain>
    </source>
</reference>
<dbReference type="Proteomes" id="UP000198939">
    <property type="component" value="Unassembled WGS sequence"/>
</dbReference>
<organism evidence="1 3">
    <name type="scientific">Rhizobium tibeticum</name>
    <dbReference type="NCBI Taxonomy" id="501024"/>
    <lineage>
        <taxon>Bacteria</taxon>
        <taxon>Pseudomonadati</taxon>
        <taxon>Pseudomonadota</taxon>
        <taxon>Alphaproteobacteria</taxon>
        <taxon>Hyphomicrobiales</taxon>
        <taxon>Rhizobiaceae</taxon>
        <taxon>Rhizobium/Agrobacterium group</taxon>
        <taxon>Rhizobium</taxon>
    </lineage>
</organism>
<dbReference type="Proteomes" id="UP000183063">
    <property type="component" value="Unassembled WGS sequence"/>
</dbReference>
<dbReference type="AlphaFoldDB" id="A0A1H8MU84"/>
<reference evidence="2 4" key="2">
    <citation type="submission" date="2016-10" db="EMBL/GenBank/DDBJ databases">
        <authorList>
            <person name="Varghese N."/>
            <person name="Submissions S."/>
        </authorList>
    </citation>
    <scope>NUCLEOTIDE SEQUENCE [LARGE SCALE GENOMIC DNA]</scope>
    <source>
        <strain evidence="2 4">CGMCC 1.7071</strain>
    </source>
</reference>
<sequence length="44" mass="5059">MVHSRGIELLLRKWIHGLSPLQFTGPSPGLYNLTSGRRLLRLHH</sequence>
<dbReference type="STRING" id="501024.RTCCBAU85039_4678"/>
<dbReference type="EMBL" id="FOCV01000013">
    <property type="protein sequence ID" value="SEO20839.1"/>
    <property type="molecule type" value="Genomic_DNA"/>
</dbReference>
<accession>A0A1H8MU84</accession>
<evidence type="ECO:0000313" key="2">
    <source>
        <dbReference type="EMBL" id="SEO20839.1"/>
    </source>
</evidence>
<gene>
    <name evidence="1" type="ORF">RTCCBAU85039_4678</name>
    <name evidence="2" type="ORF">SAMN05216228_101364</name>
</gene>
<evidence type="ECO:0000313" key="4">
    <source>
        <dbReference type="Proteomes" id="UP000198939"/>
    </source>
</evidence>
<evidence type="ECO:0000313" key="1">
    <source>
        <dbReference type="EMBL" id="SEI11524.1"/>
    </source>
</evidence>
<name>A0A1H8MU84_9HYPH</name>
<dbReference type="EMBL" id="FNXB01000031">
    <property type="protein sequence ID" value="SEI11524.1"/>
    <property type="molecule type" value="Genomic_DNA"/>
</dbReference>